<feature type="compositionally biased region" description="Basic and acidic residues" evidence="5">
    <location>
        <begin position="149"/>
        <end position="164"/>
    </location>
</feature>
<dbReference type="AlphaFoldDB" id="A0A5C3LXG4"/>
<keyword evidence="1" id="KW-0479">Metal-binding</keyword>
<accession>A0A5C3LXG4</accession>
<proteinExistence type="predicted"/>
<dbReference type="InterPro" id="IPR047506">
    <property type="entry name" value="UBR7-like_UBR-box"/>
</dbReference>
<dbReference type="SUPFAM" id="SSF57903">
    <property type="entry name" value="FYVE/PHD zinc finger"/>
    <property type="match status" value="1"/>
</dbReference>
<evidence type="ECO:0000313" key="8">
    <source>
        <dbReference type="Proteomes" id="UP000308652"/>
    </source>
</evidence>
<evidence type="ECO:0000256" key="2">
    <source>
        <dbReference type="ARBA" id="ARBA00022771"/>
    </source>
</evidence>
<dbReference type="PANTHER" id="PTHR13513">
    <property type="entry name" value="E3 UBIQUITIN-PROTEIN LIGASE UBR7"/>
    <property type="match status" value="1"/>
</dbReference>
<dbReference type="InterPro" id="IPR019787">
    <property type="entry name" value="Znf_PHD-finger"/>
</dbReference>
<sequence length="420" mass="46547">MASTLTEYLESQENLVREAALALPHQFSQCTYPLGPLRQAVYLCTTCPESRGLCSACSVACHTDHEQIELFPKRNFRCDCPTVSITHGCTLHTKLEEENLQNVYGQNFKGQFCRCGRSYDPKTERETMIQCLSCEDWFHESCCNLRERPSSREPSPDPHSENTGHAEQANEDALSETSSSGLPPPLISGFEYESFVCASCVSKVDILKRWAGTYGVMMVVRNSMTDGWRILGRDSYSEKAVDVEGAAGSAVPGTKRPLSPSGNDVPEAKRARISPSSCLAPTSSSIAQNIYKQDPSTALDPSISLGTGDIFLTDGFRQRWCHCNSCLPSLNANSFLLEEEEVYEPPEDPDSGLSLEELGMRALERIPRDRAIDGIHAFNEMRDDLVKFLRPFAQEGKVVNDADVKDFFASLTEAAKRGRK</sequence>
<dbReference type="GO" id="GO:0061630">
    <property type="term" value="F:ubiquitin protein ligase activity"/>
    <property type="evidence" value="ECO:0007669"/>
    <property type="project" value="InterPro"/>
</dbReference>
<reference evidence="7 8" key="1">
    <citation type="journal article" date="2019" name="Nat. Ecol. Evol.">
        <title>Megaphylogeny resolves global patterns of mushroom evolution.</title>
        <authorList>
            <person name="Varga T."/>
            <person name="Krizsan K."/>
            <person name="Foldi C."/>
            <person name="Dima B."/>
            <person name="Sanchez-Garcia M."/>
            <person name="Sanchez-Ramirez S."/>
            <person name="Szollosi G.J."/>
            <person name="Szarkandi J.G."/>
            <person name="Papp V."/>
            <person name="Albert L."/>
            <person name="Andreopoulos W."/>
            <person name="Angelini C."/>
            <person name="Antonin V."/>
            <person name="Barry K.W."/>
            <person name="Bougher N.L."/>
            <person name="Buchanan P."/>
            <person name="Buyck B."/>
            <person name="Bense V."/>
            <person name="Catcheside P."/>
            <person name="Chovatia M."/>
            <person name="Cooper J."/>
            <person name="Damon W."/>
            <person name="Desjardin D."/>
            <person name="Finy P."/>
            <person name="Geml J."/>
            <person name="Haridas S."/>
            <person name="Hughes K."/>
            <person name="Justo A."/>
            <person name="Karasinski D."/>
            <person name="Kautmanova I."/>
            <person name="Kiss B."/>
            <person name="Kocsube S."/>
            <person name="Kotiranta H."/>
            <person name="LaButti K.M."/>
            <person name="Lechner B.E."/>
            <person name="Liimatainen K."/>
            <person name="Lipzen A."/>
            <person name="Lukacs Z."/>
            <person name="Mihaltcheva S."/>
            <person name="Morgado L.N."/>
            <person name="Niskanen T."/>
            <person name="Noordeloos M.E."/>
            <person name="Ohm R.A."/>
            <person name="Ortiz-Santana B."/>
            <person name="Ovrebo C."/>
            <person name="Racz N."/>
            <person name="Riley R."/>
            <person name="Savchenko A."/>
            <person name="Shiryaev A."/>
            <person name="Soop K."/>
            <person name="Spirin V."/>
            <person name="Szebenyi C."/>
            <person name="Tomsovsky M."/>
            <person name="Tulloss R.E."/>
            <person name="Uehling J."/>
            <person name="Grigoriev I.V."/>
            <person name="Vagvolgyi C."/>
            <person name="Papp T."/>
            <person name="Martin F.M."/>
            <person name="Miettinen O."/>
            <person name="Hibbett D.S."/>
            <person name="Nagy L.G."/>
        </authorList>
    </citation>
    <scope>NUCLEOTIDE SEQUENCE [LARGE SCALE GENOMIC DNA]</scope>
    <source>
        <strain evidence="7 8">CBS 166.37</strain>
    </source>
</reference>
<feature type="region of interest" description="Disordered" evidence="5">
    <location>
        <begin position="247"/>
        <end position="280"/>
    </location>
</feature>
<dbReference type="EMBL" id="ML213610">
    <property type="protein sequence ID" value="TFK37093.1"/>
    <property type="molecule type" value="Genomic_DNA"/>
</dbReference>
<name>A0A5C3LXG4_9AGAR</name>
<dbReference type="InterPro" id="IPR011011">
    <property type="entry name" value="Znf_FYVE_PHD"/>
</dbReference>
<evidence type="ECO:0000256" key="1">
    <source>
        <dbReference type="ARBA" id="ARBA00022723"/>
    </source>
</evidence>
<dbReference type="STRING" id="68775.A0A5C3LXG4"/>
<dbReference type="GO" id="GO:0005737">
    <property type="term" value="C:cytoplasm"/>
    <property type="evidence" value="ECO:0007669"/>
    <property type="project" value="TreeGrafter"/>
</dbReference>
<evidence type="ECO:0000313" key="7">
    <source>
        <dbReference type="EMBL" id="TFK37093.1"/>
    </source>
</evidence>
<evidence type="ECO:0000256" key="5">
    <source>
        <dbReference type="SAM" id="MobiDB-lite"/>
    </source>
</evidence>
<evidence type="ECO:0000256" key="4">
    <source>
        <dbReference type="PROSITE-ProRule" id="PRU00508"/>
    </source>
</evidence>
<dbReference type="SMART" id="SM00249">
    <property type="entry name" value="PHD"/>
    <property type="match status" value="1"/>
</dbReference>
<dbReference type="GO" id="GO:0008270">
    <property type="term" value="F:zinc ion binding"/>
    <property type="evidence" value="ECO:0007669"/>
    <property type="project" value="UniProtKB-KW"/>
</dbReference>
<evidence type="ECO:0000259" key="6">
    <source>
        <dbReference type="PROSITE" id="PS51157"/>
    </source>
</evidence>
<dbReference type="InterPro" id="IPR013083">
    <property type="entry name" value="Znf_RING/FYVE/PHD"/>
</dbReference>
<feature type="domain" description="UBR-type" evidence="6">
    <location>
        <begin position="28"/>
        <end position="94"/>
    </location>
</feature>
<dbReference type="Gene3D" id="3.30.40.10">
    <property type="entry name" value="Zinc/RING finger domain, C3HC4 (zinc finger)"/>
    <property type="match status" value="1"/>
</dbReference>
<dbReference type="PANTHER" id="PTHR13513:SF9">
    <property type="entry name" value="E3 UBIQUITIN-PROTEIN LIGASE UBR7-RELATED"/>
    <property type="match status" value="1"/>
</dbReference>
<dbReference type="PROSITE" id="PS51157">
    <property type="entry name" value="ZF_UBR"/>
    <property type="match status" value="1"/>
</dbReference>
<keyword evidence="8" id="KW-1185">Reference proteome</keyword>
<dbReference type="SMART" id="SM00396">
    <property type="entry name" value="ZnF_UBR1"/>
    <property type="match status" value="1"/>
</dbReference>
<dbReference type="InterPro" id="IPR001965">
    <property type="entry name" value="Znf_PHD"/>
</dbReference>
<dbReference type="CDD" id="cd19677">
    <property type="entry name" value="UBR-box_UBR7"/>
    <property type="match status" value="1"/>
</dbReference>
<organism evidence="7 8">
    <name type="scientific">Crucibulum laeve</name>
    <dbReference type="NCBI Taxonomy" id="68775"/>
    <lineage>
        <taxon>Eukaryota</taxon>
        <taxon>Fungi</taxon>
        <taxon>Dikarya</taxon>
        <taxon>Basidiomycota</taxon>
        <taxon>Agaricomycotina</taxon>
        <taxon>Agaricomycetes</taxon>
        <taxon>Agaricomycetidae</taxon>
        <taxon>Agaricales</taxon>
        <taxon>Agaricineae</taxon>
        <taxon>Nidulariaceae</taxon>
        <taxon>Crucibulum</taxon>
    </lineage>
</organism>
<keyword evidence="2" id="KW-0863">Zinc-finger</keyword>
<evidence type="ECO:0000256" key="3">
    <source>
        <dbReference type="ARBA" id="ARBA00022833"/>
    </source>
</evidence>
<dbReference type="Proteomes" id="UP000308652">
    <property type="component" value="Unassembled WGS sequence"/>
</dbReference>
<dbReference type="Pfam" id="PF00628">
    <property type="entry name" value="PHD"/>
    <property type="match status" value="1"/>
</dbReference>
<gene>
    <name evidence="7" type="ORF">BDQ12DRAFT_632911</name>
</gene>
<feature type="zinc finger region" description="UBR-type" evidence="4">
    <location>
        <begin position="28"/>
        <end position="94"/>
    </location>
</feature>
<feature type="region of interest" description="Disordered" evidence="5">
    <location>
        <begin position="149"/>
        <end position="181"/>
    </location>
</feature>
<keyword evidence="3" id="KW-0862">Zinc</keyword>
<dbReference type="OrthoDB" id="5795902at2759"/>
<dbReference type="InterPro" id="IPR040204">
    <property type="entry name" value="UBR7"/>
</dbReference>
<dbReference type="InterPro" id="IPR003126">
    <property type="entry name" value="Znf_UBR"/>
</dbReference>
<protein>
    <recommendedName>
        <fullName evidence="6">UBR-type domain-containing protein</fullName>
    </recommendedName>
</protein>